<accession>A0ABX8V9E7</accession>
<feature type="signal peptide" evidence="1">
    <location>
        <begin position="1"/>
        <end position="19"/>
    </location>
</feature>
<keyword evidence="3" id="KW-1185">Reference proteome</keyword>
<proteinExistence type="predicted"/>
<dbReference type="Proteomes" id="UP000825381">
    <property type="component" value="Chromosome"/>
</dbReference>
<protein>
    <submittedName>
        <fullName evidence="2">Lipid A deacylase LpxR family protein</fullName>
    </submittedName>
</protein>
<evidence type="ECO:0000313" key="2">
    <source>
        <dbReference type="EMBL" id="QYJ69466.1"/>
    </source>
</evidence>
<dbReference type="Gene3D" id="2.40.128.140">
    <property type="entry name" value="Outer membrane protein"/>
    <property type="match status" value="1"/>
</dbReference>
<dbReference type="EMBL" id="CP080429">
    <property type="protein sequence ID" value="QYJ69466.1"/>
    <property type="molecule type" value="Genomic_DNA"/>
</dbReference>
<dbReference type="Pfam" id="PF09982">
    <property type="entry name" value="LpxR"/>
    <property type="match status" value="1"/>
</dbReference>
<reference evidence="2 3" key="1">
    <citation type="submission" date="2021-07" db="EMBL/GenBank/DDBJ databases">
        <title>Flavobacterium WSW3-B6 sp.nov, isolated from seaweed.</title>
        <authorList>
            <person name="Muhammad N."/>
            <person name="Ho H."/>
            <person name="Lee Y.-J."/>
            <person name="Nguyen T."/>
            <person name="Ho J."/>
            <person name="Kim S.-G."/>
        </authorList>
    </citation>
    <scope>NUCLEOTIDE SEQUENCE [LARGE SCALE GENOMIC DNA]</scope>
    <source>
        <strain evidence="2 3">WSW3-B6</strain>
    </source>
</reference>
<keyword evidence="1" id="KW-0732">Signal</keyword>
<dbReference type="InterPro" id="IPR037107">
    <property type="entry name" value="Put_OMP_sf"/>
</dbReference>
<evidence type="ECO:0000256" key="1">
    <source>
        <dbReference type="SAM" id="SignalP"/>
    </source>
</evidence>
<feature type="chain" id="PRO_5045344778" evidence="1">
    <location>
        <begin position="20"/>
        <end position="317"/>
    </location>
</feature>
<dbReference type="InterPro" id="IPR018707">
    <property type="entry name" value="LpxR"/>
</dbReference>
<sequence>MLLYRSIALLVLSTTVLWAQKPAEMGAILDNDLYVSPVSDQYYTNGIALFYRYLGNAKNKKVAKKITEFRLGQQIYNPQSVRAEDINVNDRPFAGYLFAQAGINTYYISESVLKLNLQMGVVGPESGAEHLQEGLHSILGYPTVKGWQHQIKTLLAVQLNAFYSKKLFPNRNNNQTDFHLQANADVGTVFTGITAGGMMRINLNKYKGLVPVYNSGLHDATLSKDKTTYNGRRELFLFVNPNANYQFYDATIEGSLFNDDSPVTFPLIPLRFVGEVGVTYNYNNWNLSYSFNYFSKKLSNIVITGHYYGTITVGYLL</sequence>
<evidence type="ECO:0000313" key="3">
    <source>
        <dbReference type="Proteomes" id="UP000825381"/>
    </source>
</evidence>
<gene>
    <name evidence="2" type="ORF">K1I41_02460</name>
</gene>
<name>A0ABX8V9E7_9FLAO</name>
<organism evidence="2 3">
    <name type="scientific">Flavobacterium litorale</name>
    <dbReference type="NCBI Taxonomy" id="2856519"/>
    <lineage>
        <taxon>Bacteria</taxon>
        <taxon>Pseudomonadati</taxon>
        <taxon>Bacteroidota</taxon>
        <taxon>Flavobacteriia</taxon>
        <taxon>Flavobacteriales</taxon>
        <taxon>Flavobacteriaceae</taxon>
        <taxon>Flavobacterium</taxon>
    </lineage>
</organism>